<proteinExistence type="predicted"/>
<dbReference type="RefSeq" id="WP_058633943.1">
    <property type="nucleotide sequence ID" value="NZ_LDPZ01000008.1"/>
</dbReference>
<evidence type="ECO:0000313" key="5">
    <source>
        <dbReference type="Proteomes" id="UP000078272"/>
    </source>
</evidence>
<evidence type="ECO:0000256" key="2">
    <source>
        <dbReference type="ARBA" id="ARBA00023235"/>
    </source>
</evidence>
<name>A0A175RBX8_9HYPH</name>
<dbReference type="Pfam" id="PF05025">
    <property type="entry name" value="RbsD_FucU"/>
    <property type="match status" value="1"/>
</dbReference>
<evidence type="ECO:0000256" key="1">
    <source>
        <dbReference type="ARBA" id="ARBA00000223"/>
    </source>
</evidence>
<dbReference type="OrthoDB" id="7947972at2"/>
<evidence type="ECO:0000313" key="4">
    <source>
        <dbReference type="EMBL" id="KTQ97502.1"/>
    </source>
</evidence>
<dbReference type="Gene3D" id="3.40.1650.10">
    <property type="entry name" value="RbsD-like domain"/>
    <property type="match status" value="1"/>
</dbReference>
<dbReference type="STRING" id="401562.NS365_19490"/>
<comment type="caution">
    <text evidence="4">The sequence shown here is derived from an EMBL/GenBank/DDBJ whole genome shotgun (WGS) entry which is preliminary data.</text>
</comment>
<keyword evidence="2" id="KW-0413">Isomerase</keyword>
<dbReference type="InterPro" id="IPR023750">
    <property type="entry name" value="RbsD-like_sf"/>
</dbReference>
<dbReference type="GO" id="GO:0042806">
    <property type="term" value="F:fucose binding"/>
    <property type="evidence" value="ECO:0007669"/>
    <property type="project" value="TreeGrafter"/>
</dbReference>
<dbReference type="InterPro" id="IPR007721">
    <property type="entry name" value="RbsD_FucU"/>
</dbReference>
<dbReference type="PANTHER" id="PTHR31690">
    <property type="entry name" value="FUCOSE MUTAROTASE"/>
    <property type="match status" value="1"/>
</dbReference>
<dbReference type="EMBL" id="LDPZ01000008">
    <property type="protein sequence ID" value="KTQ97502.1"/>
    <property type="molecule type" value="Genomic_DNA"/>
</dbReference>
<reference evidence="4 5" key="1">
    <citation type="journal article" date="2016" name="Front. Microbiol.">
        <title>Genomic Resource of Rice Seed Associated Bacteria.</title>
        <authorList>
            <person name="Midha S."/>
            <person name="Bansal K."/>
            <person name="Sharma S."/>
            <person name="Kumar N."/>
            <person name="Patil P.P."/>
            <person name="Chaudhry V."/>
            <person name="Patil P.B."/>
        </authorList>
    </citation>
    <scope>NUCLEOTIDE SEQUENCE [LARGE SCALE GENOMIC DNA]</scope>
    <source>
        <strain evidence="4 5">NS226</strain>
    </source>
</reference>
<dbReference type="PANTHER" id="PTHR31690:SF4">
    <property type="entry name" value="FUCOSE MUTAROTASE"/>
    <property type="match status" value="1"/>
</dbReference>
<dbReference type="Proteomes" id="UP000078272">
    <property type="component" value="Unassembled WGS sequence"/>
</dbReference>
<gene>
    <name evidence="4" type="ORF">NS226_04280</name>
</gene>
<dbReference type="GO" id="GO:0062193">
    <property type="term" value="F:D-ribose pyranase activity"/>
    <property type="evidence" value="ECO:0007669"/>
    <property type="project" value="UniProtKB-EC"/>
</dbReference>
<dbReference type="SUPFAM" id="SSF102546">
    <property type="entry name" value="RbsD-like"/>
    <property type="match status" value="1"/>
</dbReference>
<comment type="catalytic activity">
    <reaction evidence="3">
        <text>alpha-L-fucose = beta-L-fucose</text>
        <dbReference type="Rhea" id="RHEA:25580"/>
        <dbReference type="ChEBI" id="CHEBI:42548"/>
        <dbReference type="ChEBI" id="CHEBI:42589"/>
        <dbReference type="EC" id="5.1.3.29"/>
    </reaction>
</comment>
<dbReference type="AlphaFoldDB" id="A0A175RBX8"/>
<dbReference type="GO" id="GO:0006004">
    <property type="term" value="P:fucose metabolic process"/>
    <property type="evidence" value="ECO:0007669"/>
    <property type="project" value="TreeGrafter"/>
</dbReference>
<evidence type="ECO:0000256" key="3">
    <source>
        <dbReference type="ARBA" id="ARBA00036324"/>
    </source>
</evidence>
<dbReference type="GO" id="GO:0036373">
    <property type="term" value="F:L-fucose mutarotase activity"/>
    <property type="evidence" value="ECO:0007669"/>
    <property type="project" value="UniProtKB-EC"/>
</dbReference>
<comment type="catalytic activity">
    <reaction evidence="1">
        <text>beta-D-ribopyranose = beta-D-ribofuranose</text>
        <dbReference type="Rhea" id="RHEA:25432"/>
        <dbReference type="ChEBI" id="CHEBI:27476"/>
        <dbReference type="ChEBI" id="CHEBI:47002"/>
        <dbReference type="EC" id="5.4.99.62"/>
    </reaction>
</comment>
<organism evidence="4 5">
    <name type="scientific">Aureimonas ureilytica</name>
    <dbReference type="NCBI Taxonomy" id="401562"/>
    <lineage>
        <taxon>Bacteria</taxon>
        <taxon>Pseudomonadati</taxon>
        <taxon>Pseudomonadota</taxon>
        <taxon>Alphaproteobacteria</taxon>
        <taxon>Hyphomicrobiales</taxon>
        <taxon>Aurantimonadaceae</taxon>
        <taxon>Aureimonas</taxon>
    </lineage>
</organism>
<dbReference type="PATRIC" id="fig|401562.3.peg.4884"/>
<dbReference type="InterPro" id="IPR050443">
    <property type="entry name" value="RbsD/FucU_mutarotase"/>
</dbReference>
<sequence>MLKSIHPLLNGQLLAILDDMGHGNEIVIADANFGAAHVAQRLIDLPGTTATDLVDAILSVFPLDDFVDSPMAVMTAPPETRPMYDAFQASADRAEGRKVTVSEIEPAAFVERTRAAYAVIASGERRLYGNVLLRKGVLRP</sequence>
<accession>A0A175RBX8</accession>
<protein>
    <submittedName>
        <fullName evidence="4">Ribose ABC transporter</fullName>
    </submittedName>
</protein>